<name>A0ABS8XQN0_9BURK</name>
<dbReference type="EMBL" id="JAJTWU010000004">
    <property type="protein sequence ID" value="MCE4555047.1"/>
    <property type="molecule type" value="Genomic_DNA"/>
</dbReference>
<feature type="chain" id="PRO_5045797710" evidence="1">
    <location>
        <begin position="27"/>
        <end position="203"/>
    </location>
</feature>
<evidence type="ECO:0000256" key="1">
    <source>
        <dbReference type="SAM" id="SignalP"/>
    </source>
</evidence>
<comment type="caution">
    <text evidence="3">The sequence shown here is derived from an EMBL/GenBank/DDBJ whole genome shotgun (WGS) entry which is preliminary data.</text>
</comment>
<dbReference type="Proteomes" id="UP001200741">
    <property type="component" value="Unassembled WGS sequence"/>
</dbReference>
<dbReference type="RefSeq" id="WP_233372069.1">
    <property type="nucleotide sequence ID" value="NZ_JAJTWU010000004.1"/>
</dbReference>
<reference evidence="3 4" key="1">
    <citation type="submission" date="2021-12" db="EMBL/GenBank/DDBJ databases">
        <title>Genome seq of P8.</title>
        <authorList>
            <person name="Seo T."/>
        </authorList>
    </citation>
    <scope>NUCLEOTIDE SEQUENCE [LARGE SCALE GENOMIC DNA]</scope>
    <source>
        <strain evidence="3 4">P8</strain>
    </source>
</reference>
<dbReference type="Pfam" id="PF07589">
    <property type="entry name" value="PEP-CTERM"/>
    <property type="match status" value="1"/>
</dbReference>
<keyword evidence="4" id="KW-1185">Reference proteome</keyword>
<evidence type="ECO:0000313" key="4">
    <source>
        <dbReference type="Proteomes" id="UP001200741"/>
    </source>
</evidence>
<sequence>MLKAPVKMRCLIALSLSAFSLNAAMAATVRYDDAGTYTASAVTLGGVSVTGSSTVSVLQFNGLGVVGGYCAPFNCLDGTEYLDFDFSSLGGATAVSYLNRLAGGAAEKKVTIFGIGGVLLGQFDSSGSGHYNLSALVGESVIERFRLQMRSGYTNINELSFSEAPASSVPEPGSWALVGLALLGLAGTQRGWFGQRTKARPQA</sequence>
<dbReference type="InterPro" id="IPR013424">
    <property type="entry name" value="Ice-binding_C"/>
</dbReference>
<feature type="signal peptide" evidence="1">
    <location>
        <begin position="1"/>
        <end position="26"/>
    </location>
</feature>
<keyword evidence="1" id="KW-0732">Signal</keyword>
<organism evidence="3 4">
    <name type="scientific">Pelomonas cellulosilytica</name>
    <dbReference type="NCBI Taxonomy" id="2906762"/>
    <lineage>
        <taxon>Bacteria</taxon>
        <taxon>Pseudomonadati</taxon>
        <taxon>Pseudomonadota</taxon>
        <taxon>Betaproteobacteria</taxon>
        <taxon>Burkholderiales</taxon>
        <taxon>Sphaerotilaceae</taxon>
        <taxon>Roseateles</taxon>
    </lineage>
</organism>
<evidence type="ECO:0000259" key="2">
    <source>
        <dbReference type="Pfam" id="PF07589"/>
    </source>
</evidence>
<accession>A0ABS8XQN0</accession>
<feature type="domain" description="Ice-binding protein C-terminal" evidence="2">
    <location>
        <begin position="168"/>
        <end position="187"/>
    </location>
</feature>
<protein>
    <submittedName>
        <fullName evidence="3">PEP-CTERM sorting domain-containing protein</fullName>
    </submittedName>
</protein>
<gene>
    <name evidence="3" type="ORF">LXT13_11505</name>
</gene>
<evidence type="ECO:0000313" key="3">
    <source>
        <dbReference type="EMBL" id="MCE4555047.1"/>
    </source>
</evidence>
<proteinExistence type="predicted"/>